<comment type="caution">
    <text evidence="1">The sequence shown here is derived from an EMBL/GenBank/DDBJ whole genome shotgun (WGS) entry which is preliminary data.</text>
</comment>
<dbReference type="PANTHER" id="PTHR31170">
    <property type="entry name" value="BNAC04G53230D PROTEIN"/>
    <property type="match status" value="1"/>
</dbReference>
<organism evidence="1 2">
    <name type="scientific">Rhododendron simsii</name>
    <name type="common">Sims's rhododendron</name>
    <dbReference type="NCBI Taxonomy" id="118357"/>
    <lineage>
        <taxon>Eukaryota</taxon>
        <taxon>Viridiplantae</taxon>
        <taxon>Streptophyta</taxon>
        <taxon>Embryophyta</taxon>
        <taxon>Tracheophyta</taxon>
        <taxon>Spermatophyta</taxon>
        <taxon>Magnoliopsida</taxon>
        <taxon>eudicotyledons</taxon>
        <taxon>Gunneridae</taxon>
        <taxon>Pentapetalae</taxon>
        <taxon>asterids</taxon>
        <taxon>Ericales</taxon>
        <taxon>Ericaceae</taxon>
        <taxon>Ericoideae</taxon>
        <taxon>Rhodoreae</taxon>
        <taxon>Rhododendron</taxon>
    </lineage>
</organism>
<name>A0A834L952_RHOSS</name>
<dbReference type="OrthoDB" id="1846188at2759"/>
<dbReference type="Pfam" id="PF03140">
    <property type="entry name" value="DUF247"/>
    <property type="match status" value="1"/>
</dbReference>
<accession>A0A834L952</accession>
<dbReference type="PANTHER" id="PTHR31170:SF18">
    <property type="entry name" value="(WILD MALAYSIAN BANANA) HYPOTHETICAL PROTEIN"/>
    <property type="match status" value="1"/>
</dbReference>
<proteinExistence type="predicted"/>
<protein>
    <submittedName>
        <fullName evidence="1">Uncharacterized protein</fullName>
    </submittedName>
</protein>
<evidence type="ECO:0000313" key="1">
    <source>
        <dbReference type="EMBL" id="KAF7124325.1"/>
    </source>
</evidence>
<keyword evidence="2" id="KW-1185">Reference proteome</keyword>
<dbReference type="Proteomes" id="UP000626092">
    <property type="component" value="Unassembled WGS sequence"/>
</dbReference>
<dbReference type="EMBL" id="WJXA01000012">
    <property type="protein sequence ID" value="KAF7124325.1"/>
    <property type="molecule type" value="Genomic_DNA"/>
</dbReference>
<sequence length="233" mass="26344">MLVQQDEEFLNKLILQFCCGNTQFAAYPSMGKCLHLLDVHRKILLWPDTRKAKSGHRTKSWWRRNLCSRMAHEAGVGDEIIRSAIEIQAAGISFKKSKSQSLLDITFEGGNLRLPPIVVDNSTESMFLNLIAFERFHVGVGNAVTAYIFFMDSIIIGIAKNVSLLHVKGIIQNAIGSDKAVAELFNSIAKDATLDPASSLDLVHKRVDKYCKHWLSKWRAWLANFKHPYFRSP</sequence>
<evidence type="ECO:0000313" key="2">
    <source>
        <dbReference type="Proteomes" id="UP000626092"/>
    </source>
</evidence>
<dbReference type="InterPro" id="IPR004158">
    <property type="entry name" value="DUF247_pln"/>
</dbReference>
<reference evidence="1" key="1">
    <citation type="submission" date="2019-11" db="EMBL/GenBank/DDBJ databases">
        <authorList>
            <person name="Liu Y."/>
            <person name="Hou J."/>
            <person name="Li T.-Q."/>
            <person name="Guan C.-H."/>
            <person name="Wu X."/>
            <person name="Wu H.-Z."/>
            <person name="Ling F."/>
            <person name="Zhang R."/>
            <person name="Shi X.-G."/>
            <person name="Ren J.-P."/>
            <person name="Chen E.-F."/>
            <person name="Sun J.-M."/>
        </authorList>
    </citation>
    <scope>NUCLEOTIDE SEQUENCE</scope>
    <source>
        <strain evidence="1">Adult_tree_wgs_1</strain>
        <tissue evidence="1">Leaves</tissue>
    </source>
</reference>
<dbReference type="AlphaFoldDB" id="A0A834L952"/>
<gene>
    <name evidence="1" type="ORF">RHSIM_Rhsim12G0117200</name>
</gene>